<dbReference type="InterPro" id="IPR004610">
    <property type="entry name" value="RecJ"/>
</dbReference>
<dbReference type="Pfam" id="PF01368">
    <property type="entry name" value="DHH"/>
    <property type="match status" value="1"/>
</dbReference>
<dbReference type="Pfam" id="PF17768">
    <property type="entry name" value="RecJ_OB"/>
    <property type="match status" value="1"/>
</dbReference>
<feature type="domain" description="DHHA1" evidence="8">
    <location>
        <begin position="350"/>
        <end position="442"/>
    </location>
</feature>
<evidence type="ECO:0000259" key="7">
    <source>
        <dbReference type="Pfam" id="PF01368"/>
    </source>
</evidence>
<dbReference type="HOGENOM" id="CLU_009736_5_2_10"/>
<evidence type="ECO:0000256" key="4">
    <source>
        <dbReference type="ARBA" id="ARBA00022801"/>
    </source>
</evidence>
<dbReference type="NCBIfam" id="TIGR00644">
    <property type="entry name" value="recJ"/>
    <property type="match status" value="1"/>
</dbReference>
<dbReference type="GO" id="GO:0006281">
    <property type="term" value="P:DNA repair"/>
    <property type="evidence" value="ECO:0007669"/>
    <property type="project" value="InterPro"/>
</dbReference>
<dbReference type="KEGG" id="cts:Ctha_2263"/>
<feature type="domain" description="DDH" evidence="7">
    <location>
        <begin position="80"/>
        <end position="229"/>
    </location>
</feature>
<dbReference type="PANTHER" id="PTHR30255:SF2">
    <property type="entry name" value="SINGLE-STRANDED-DNA-SPECIFIC EXONUCLEASE RECJ"/>
    <property type="match status" value="1"/>
</dbReference>
<evidence type="ECO:0000259" key="8">
    <source>
        <dbReference type="Pfam" id="PF02272"/>
    </source>
</evidence>
<dbReference type="Proteomes" id="UP000001208">
    <property type="component" value="Chromosome"/>
</dbReference>
<evidence type="ECO:0000313" key="10">
    <source>
        <dbReference type="EMBL" id="ACF14714.1"/>
    </source>
</evidence>
<dbReference type="InterPro" id="IPR003156">
    <property type="entry name" value="DHHA1_dom"/>
</dbReference>
<dbReference type="SUPFAM" id="SSF64182">
    <property type="entry name" value="DHH phosphoesterases"/>
    <property type="match status" value="1"/>
</dbReference>
<name>B3QWF4_CHLT3</name>
<dbReference type="GO" id="GO:0006310">
    <property type="term" value="P:DNA recombination"/>
    <property type="evidence" value="ECO:0007669"/>
    <property type="project" value="InterPro"/>
</dbReference>
<dbReference type="Gene3D" id="3.10.310.30">
    <property type="match status" value="1"/>
</dbReference>
<dbReference type="Gene3D" id="3.90.1640.30">
    <property type="match status" value="1"/>
</dbReference>
<dbReference type="EMBL" id="CP001100">
    <property type="protein sequence ID" value="ACF14714.1"/>
    <property type="molecule type" value="Genomic_DNA"/>
</dbReference>
<dbReference type="RefSeq" id="WP_012500797.1">
    <property type="nucleotide sequence ID" value="NC_011026.1"/>
</dbReference>
<dbReference type="eggNOG" id="COG0608">
    <property type="taxonomic scope" value="Bacteria"/>
</dbReference>
<dbReference type="OrthoDB" id="9809852at2"/>
<keyword evidence="3" id="KW-0540">Nuclease</keyword>
<dbReference type="GO" id="GO:0008409">
    <property type="term" value="F:5'-3' exonuclease activity"/>
    <property type="evidence" value="ECO:0007669"/>
    <property type="project" value="InterPro"/>
</dbReference>
<dbReference type="InterPro" id="IPR041122">
    <property type="entry name" value="RecJ_OB"/>
</dbReference>
<dbReference type="AlphaFoldDB" id="B3QWF4"/>
<evidence type="ECO:0000256" key="3">
    <source>
        <dbReference type="ARBA" id="ARBA00022722"/>
    </source>
</evidence>
<evidence type="ECO:0000256" key="5">
    <source>
        <dbReference type="ARBA" id="ARBA00022839"/>
    </source>
</evidence>
<gene>
    <name evidence="10" type="ordered locus">Ctha_2263</name>
</gene>
<keyword evidence="5 10" id="KW-0269">Exonuclease</keyword>
<dbReference type="Pfam" id="PF02272">
    <property type="entry name" value="DHHA1"/>
    <property type="match status" value="1"/>
</dbReference>
<protein>
    <recommendedName>
        <fullName evidence="2">Single-stranded-DNA-specific exonuclease RecJ</fullName>
    </recommendedName>
</protein>
<dbReference type="InterPro" id="IPR038763">
    <property type="entry name" value="DHH_sf"/>
</dbReference>
<keyword evidence="11" id="KW-1185">Reference proteome</keyword>
<evidence type="ECO:0000256" key="1">
    <source>
        <dbReference type="ARBA" id="ARBA00005915"/>
    </source>
</evidence>
<accession>B3QWF4</accession>
<reference evidence="10 11" key="1">
    <citation type="submission" date="2008-06" db="EMBL/GenBank/DDBJ databases">
        <title>Complete sequence of Chloroherpeton thalassium ATCC 35110.</title>
        <authorList>
            <consortium name="US DOE Joint Genome Institute"/>
            <person name="Lucas S."/>
            <person name="Copeland A."/>
            <person name="Lapidus A."/>
            <person name="Glavina del Rio T."/>
            <person name="Dalin E."/>
            <person name="Tice H."/>
            <person name="Bruce D."/>
            <person name="Goodwin L."/>
            <person name="Pitluck S."/>
            <person name="Schmutz J."/>
            <person name="Larimer F."/>
            <person name="Land M."/>
            <person name="Hauser L."/>
            <person name="Kyrpides N."/>
            <person name="Mikhailova N."/>
            <person name="Liu Z."/>
            <person name="Li T."/>
            <person name="Zhao F."/>
            <person name="Overmann J."/>
            <person name="Bryant D.A."/>
            <person name="Richardson P."/>
        </authorList>
    </citation>
    <scope>NUCLEOTIDE SEQUENCE [LARGE SCALE GENOMIC DNA]</scope>
    <source>
        <strain evidence="11">ATCC 35110 / GB-78</strain>
    </source>
</reference>
<dbReference type="PANTHER" id="PTHR30255">
    <property type="entry name" value="SINGLE-STRANDED-DNA-SPECIFIC EXONUCLEASE RECJ"/>
    <property type="match status" value="1"/>
</dbReference>
<comment type="similarity">
    <text evidence="1">Belongs to the RecJ family.</text>
</comment>
<keyword evidence="6" id="KW-0175">Coiled coil</keyword>
<dbReference type="GO" id="GO:0003676">
    <property type="term" value="F:nucleic acid binding"/>
    <property type="evidence" value="ECO:0007669"/>
    <property type="project" value="InterPro"/>
</dbReference>
<dbReference type="STRING" id="517418.Ctha_2263"/>
<evidence type="ECO:0000259" key="9">
    <source>
        <dbReference type="Pfam" id="PF17768"/>
    </source>
</evidence>
<proteinExistence type="inferred from homology"/>
<evidence type="ECO:0000256" key="2">
    <source>
        <dbReference type="ARBA" id="ARBA00019841"/>
    </source>
</evidence>
<feature type="coiled-coil region" evidence="6">
    <location>
        <begin position="303"/>
        <end position="330"/>
    </location>
</feature>
<organism evidence="10 11">
    <name type="scientific">Chloroherpeton thalassium (strain ATCC 35110 / GB-78)</name>
    <dbReference type="NCBI Taxonomy" id="517418"/>
    <lineage>
        <taxon>Bacteria</taxon>
        <taxon>Pseudomonadati</taxon>
        <taxon>Chlorobiota</taxon>
        <taxon>Chlorobiia</taxon>
        <taxon>Chlorobiales</taxon>
        <taxon>Chloroherpetonaceae</taxon>
        <taxon>Chloroherpeton</taxon>
    </lineage>
</organism>
<dbReference type="InterPro" id="IPR001667">
    <property type="entry name" value="DDH_dom"/>
</dbReference>
<keyword evidence="4" id="KW-0378">Hydrolase</keyword>
<feature type="domain" description="RecJ OB" evidence="9">
    <location>
        <begin position="455"/>
        <end position="562"/>
    </location>
</feature>
<sequence length="567" mass="63238">MKKFNWTLYRPEAASVKALSESINVSAPIATALLGRGVSNFQEAKAFFRPNLDMLHSPFLMKDMKKASGRVLQAVRNGEKILIYGDYDVDGTTGTAMLVLFLKKLGANVAYYVNDRHSEGYGISSSGIAKAKDEQTDLVISVDCGISAVEPVRFCNEHGIDFIICDHHEPSDLPDAYAILNPKLPDSGYPYRELCGCGVAFKLIQAVASLVEIAPAEVYAYLDYVALAIAADIVNLTGENRVMMAEGLKTIQCRPRQCLAVMSKVCGLDLSNVSSSQIVFSIAPRINAAGRLNHARQAIEWMIAEDEHEAVALAEELEFVNRERREIDTETFKEAEQLAEVYALNYASSIVLYKDSWHVGVIGIVASRILEKYYRPTLILTAADGVLKGSARSVQGVNVYEALQACEEFLLQFGGHEHAAGLTLAPSNLESFRKAFDRAVEEQFTIEMRVPEIKVDAEVVLEQITPNFFKVLSQFAPFGPKNPRPVFLTRNVKLCSLPQLLKEKHLKFSICDALGRRFDVVGFNMPEYFKPLQTPDRRISLVYSLTENVWNRRTSIQIRLRDLSFED</sequence>
<dbReference type="InterPro" id="IPR051673">
    <property type="entry name" value="SSDNA_exonuclease_RecJ"/>
</dbReference>
<evidence type="ECO:0000313" key="11">
    <source>
        <dbReference type="Proteomes" id="UP000001208"/>
    </source>
</evidence>
<evidence type="ECO:0000256" key="6">
    <source>
        <dbReference type="SAM" id="Coils"/>
    </source>
</evidence>